<name>A0A2U3KF21_9FIRM</name>
<reference evidence="2" key="1">
    <citation type="submission" date="2018-02" db="EMBL/GenBank/DDBJ databases">
        <authorList>
            <person name="Hausmann B."/>
        </authorList>
    </citation>
    <scope>NUCLEOTIDE SEQUENCE [LARGE SCALE GENOMIC DNA]</scope>
    <source>
        <strain evidence="2">Peat soil MAG SbF1</strain>
    </source>
</reference>
<evidence type="ECO:0000313" key="1">
    <source>
        <dbReference type="EMBL" id="SPF38157.1"/>
    </source>
</evidence>
<accession>A0A2U3KF21</accession>
<protein>
    <submittedName>
        <fullName evidence="1">Uncharacterized protein</fullName>
    </submittedName>
</protein>
<dbReference type="Proteomes" id="UP000238916">
    <property type="component" value="Unassembled WGS sequence"/>
</dbReference>
<gene>
    <name evidence="1" type="ORF">SBF1_190091</name>
</gene>
<proteinExistence type="predicted"/>
<evidence type="ECO:0000313" key="2">
    <source>
        <dbReference type="Proteomes" id="UP000238916"/>
    </source>
</evidence>
<dbReference type="AlphaFoldDB" id="A0A2U3KF21"/>
<sequence>MGPRNLSSLDEGFCFLCLFKGFMDNIRERKGWAKDVSTDSQGYPSYL</sequence>
<organism evidence="1 2">
    <name type="scientific">Candidatus Desulfosporosinus infrequens</name>
    <dbReference type="NCBI Taxonomy" id="2043169"/>
    <lineage>
        <taxon>Bacteria</taxon>
        <taxon>Bacillati</taxon>
        <taxon>Bacillota</taxon>
        <taxon>Clostridia</taxon>
        <taxon>Eubacteriales</taxon>
        <taxon>Desulfitobacteriaceae</taxon>
        <taxon>Desulfosporosinus</taxon>
    </lineage>
</organism>
<dbReference type="EMBL" id="OMOF01000101">
    <property type="protein sequence ID" value="SPF38157.1"/>
    <property type="molecule type" value="Genomic_DNA"/>
</dbReference>